<keyword evidence="3" id="KW-0804">Transcription</keyword>
<evidence type="ECO:0000313" key="7">
    <source>
        <dbReference type="Proteomes" id="UP000772196"/>
    </source>
</evidence>
<dbReference type="InterPro" id="IPR000485">
    <property type="entry name" value="AsnC-type_HTH_dom"/>
</dbReference>
<dbReference type="InterPro" id="IPR019888">
    <property type="entry name" value="Tscrpt_reg_AsnC-like"/>
</dbReference>
<dbReference type="Gene3D" id="1.10.10.10">
    <property type="entry name" value="Winged helix-like DNA-binding domain superfamily/Winged helix DNA-binding domain"/>
    <property type="match status" value="2"/>
</dbReference>
<dbReference type="InterPro" id="IPR011008">
    <property type="entry name" value="Dimeric_a/b-barrel"/>
</dbReference>
<dbReference type="Proteomes" id="UP000772196">
    <property type="component" value="Unassembled WGS sequence"/>
</dbReference>
<keyword evidence="2" id="KW-0238">DNA-binding</keyword>
<sequence>MRTDAFDLLDRQLVQALEIDGRAPFSRIAEVLGVSDQTVARRYRRLRTALGLRVVGMRDALRTGEGQWMMRLRCTPDGAEPIAAALAKRPDTAWVGLASGGTEVLCSTHPRSRDEHDELLFGKLPRTPSILELRAHQVLHRFAGGPLHALARSGELTGQQRDRLRPRHQPGTGPGQLTPEDGPLLAALERDGRAGYPELQKATGRSESAVKRRLEALLASGALYIDTELDHDRLGYGQSAQLWITAAPAALDEVGRSLAAHPQIPFAAATTGSSNLVASVLVRDTAELYAYLSGPLGTLDGVRRIETLPVLRRVKRLTYPSPPRG</sequence>
<dbReference type="SMART" id="SM00344">
    <property type="entry name" value="HTH_ASNC"/>
    <property type="match status" value="1"/>
</dbReference>
<evidence type="ECO:0000256" key="2">
    <source>
        <dbReference type="ARBA" id="ARBA00023125"/>
    </source>
</evidence>
<dbReference type="InterPro" id="IPR036388">
    <property type="entry name" value="WH-like_DNA-bd_sf"/>
</dbReference>
<evidence type="ECO:0000256" key="3">
    <source>
        <dbReference type="ARBA" id="ARBA00023163"/>
    </source>
</evidence>
<dbReference type="PANTHER" id="PTHR30154">
    <property type="entry name" value="LEUCINE-RESPONSIVE REGULATORY PROTEIN"/>
    <property type="match status" value="1"/>
</dbReference>
<dbReference type="Pfam" id="PF13404">
    <property type="entry name" value="HTH_AsnC-type"/>
    <property type="match status" value="1"/>
</dbReference>
<dbReference type="PROSITE" id="PS50956">
    <property type="entry name" value="HTH_ASNC_2"/>
    <property type="match status" value="1"/>
</dbReference>
<protein>
    <submittedName>
        <fullName evidence="6">AsnC family transcriptional regulator</fullName>
    </submittedName>
</protein>
<organism evidence="6 7">
    <name type="scientific">Streptomyces physcomitrii</name>
    <dbReference type="NCBI Taxonomy" id="2724184"/>
    <lineage>
        <taxon>Bacteria</taxon>
        <taxon>Bacillati</taxon>
        <taxon>Actinomycetota</taxon>
        <taxon>Actinomycetes</taxon>
        <taxon>Kitasatosporales</taxon>
        <taxon>Streptomycetaceae</taxon>
        <taxon>Streptomyces</taxon>
    </lineage>
</organism>
<evidence type="ECO:0000259" key="5">
    <source>
        <dbReference type="PROSITE" id="PS50956"/>
    </source>
</evidence>
<dbReference type="InterPro" id="IPR036390">
    <property type="entry name" value="WH_DNA-bd_sf"/>
</dbReference>
<keyword evidence="7" id="KW-1185">Reference proteome</keyword>
<keyword evidence="1" id="KW-0805">Transcription regulation</keyword>
<dbReference type="SUPFAM" id="SSF54909">
    <property type="entry name" value="Dimeric alpha+beta barrel"/>
    <property type="match status" value="1"/>
</dbReference>
<reference evidence="6 7" key="1">
    <citation type="submission" date="2020-04" db="EMBL/GenBank/DDBJ databases">
        <title>Phylogenetic Diversity and Antibacterial Activity against Ralstonia solanacearum of Endophytic Actinomycete Isolated from Moss.</title>
        <authorList>
            <person name="Zhuang X."/>
        </authorList>
    </citation>
    <scope>NUCLEOTIDE SEQUENCE [LARGE SCALE GENOMIC DNA]</scope>
    <source>
        <strain evidence="6 7">LD120</strain>
    </source>
</reference>
<name>A0ABX1H5X0_9ACTN</name>
<dbReference type="PANTHER" id="PTHR30154:SF34">
    <property type="entry name" value="TRANSCRIPTIONAL REGULATOR AZLB"/>
    <property type="match status" value="1"/>
</dbReference>
<gene>
    <name evidence="6" type="ORF">HFV08_21400</name>
</gene>
<feature type="region of interest" description="Disordered" evidence="4">
    <location>
        <begin position="157"/>
        <end position="181"/>
    </location>
</feature>
<dbReference type="Gene3D" id="3.30.70.920">
    <property type="match status" value="1"/>
</dbReference>
<comment type="caution">
    <text evidence="6">The sequence shown here is derived from an EMBL/GenBank/DDBJ whole genome shotgun (WGS) entry which is preliminary data.</text>
</comment>
<feature type="domain" description="HTH asnC-type" evidence="5">
    <location>
        <begin position="177"/>
        <end position="237"/>
    </location>
</feature>
<dbReference type="SUPFAM" id="SSF46785">
    <property type="entry name" value="Winged helix' DNA-binding domain"/>
    <property type="match status" value="1"/>
</dbReference>
<accession>A0ABX1H5X0</accession>
<evidence type="ECO:0000313" key="6">
    <source>
        <dbReference type="EMBL" id="NKI43757.1"/>
    </source>
</evidence>
<dbReference type="EMBL" id="JAAWWP010000013">
    <property type="protein sequence ID" value="NKI43757.1"/>
    <property type="molecule type" value="Genomic_DNA"/>
</dbReference>
<evidence type="ECO:0000256" key="1">
    <source>
        <dbReference type="ARBA" id="ARBA00023015"/>
    </source>
</evidence>
<proteinExistence type="predicted"/>
<dbReference type="InterPro" id="IPR019887">
    <property type="entry name" value="Tscrpt_reg_AsnC/Lrp_C"/>
</dbReference>
<dbReference type="Pfam" id="PF01037">
    <property type="entry name" value="AsnC_trans_reg"/>
    <property type="match status" value="1"/>
</dbReference>
<dbReference type="RefSeq" id="WP_168541453.1">
    <property type="nucleotide sequence ID" value="NZ_JAAWWP010000013.1"/>
</dbReference>
<dbReference type="Pfam" id="PF13412">
    <property type="entry name" value="HTH_24"/>
    <property type="match status" value="1"/>
</dbReference>
<evidence type="ECO:0000256" key="4">
    <source>
        <dbReference type="SAM" id="MobiDB-lite"/>
    </source>
</evidence>